<dbReference type="GO" id="GO:0003676">
    <property type="term" value="F:nucleic acid binding"/>
    <property type="evidence" value="ECO:0007669"/>
    <property type="project" value="InterPro"/>
</dbReference>
<feature type="region of interest" description="Disordered" evidence="1">
    <location>
        <begin position="1"/>
        <end position="57"/>
    </location>
</feature>
<gene>
    <name evidence="2" type="ORF">PACLA_8A060099</name>
</gene>
<dbReference type="OrthoDB" id="7614340at2759"/>
<feature type="non-terminal residue" evidence="2">
    <location>
        <position position="1"/>
    </location>
</feature>
<evidence type="ECO:0000256" key="1">
    <source>
        <dbReference type="SAM" id="MobiDB-lite"/>
    </source>
</evidence>
<organism evidence="2 3">
    <name type="scientific">Paramuricea clavata</name>
    <name type="common">Red gorgonian</name>
    <name type="synonym">Violescent sea-whip</name>
    <dbReference type="NCBI Taxonomy" id="317549"/>
    <lineage>
        <taxon>Eukaryota</taxon>
        <taxon>Metazoa</taxon>
        <taxon>Cnidaria</taxon>
        <taxon>Anthozoa</taxon>
        <taxon>Octocorallia</taxon>
        <taxon>Malacalcyonacea</taxon>
        <taxon>Plexauridae</taxon>
        <taxon>Paramuricea</taxon>
    </lineage>
</organism>
<dbReference type="AlphaFoldDB" id="A0A7D9K094"/>
<dbReference type="EMBL" id="CACRXK020024789">
    <property type="protein sequence ID" value="CAB4038957.1"/>
    <property type="molecule type" value="Genomic_DNA"/>
</dbReference>
<reference evidence="2" key="1">
    <citation type="submission" date="2020-04" db="EMBL/GenBank/DDBJ databases">
        <authorList>
            <person name="Alioto T."/>
            <person name="Alioto T."/>
            <person name="Gomez Garrido J."/>
        </authorList>
    </citation>
    <scope>NUCLEOTIDE SEQUENCE</scope>
    <source>
        <strain evidence="2">A484AB</strain>
    </source>
</reference>
<name>A0A7D9K094_PARCT</name>
<dbReference type="InterPro" id="IPR001878">
    <property type="entry name" value="Znf_CCHC"/>
</dbReference>
<accession>A0A7D9K094</accession>
<dbReference type="PROSITE" id="PS50158">
    <property type="entry name" value="ZF_CCHC"/>
    <property type="match status" value="2"/>
</dbReference>
<dbReference type="Proteomes" id="UP001152795">
    <property type="component" value="Unassembled WGS sequence"/>
</dbReference>
<evidence type="ECO:0000313" key="3">
    <source>
        <dbReference type="Proteomes" id="UP001152795"/>
    </source>
</evidence>
<keyword evidence="3" id="KW-1185">Reference proteome</keyword>
<comment type="caution">
    <text evidence="2">The sequence shown here is derived from an EMBL/GenBank/DDBJ whole genome shotgun (WGS) entry which is preliminary data.</text>
</comment>
<feature type="compositionally biased region" description="Basic and acidic residues" evidence="1">
    <location>
        <begin position="25"/>
        <end position="50"/>
    </location>
</feature>
<dbReference type="InterPro" id="IPR036875">
    <property type="entry name" value="Znf_CCHC_sf"/>
</dbReference>
<proteinExistence type="predicted"/>
<dbReference type="SUPFAM" id="SSF57756">
    <property type="entry name" value="Retrovirus zinc finger-like domains"/>
    <property type="match status" value="1"/>
</dbReference>
<evidence type="ECO:0000313" key="2">
    <source>
        <dbReference type="EMBL" id="CAB4038957.1"/>
    </source>
</evidence>
<dbReference type="GO" id="GO:0008270">
    <property type="term" value="F:zinc ion binding"/>
    <property type="evidence" value="ECO:0007669"/>
    <property type="project" value="InterPro"/>
</dbReference>
<dbReference type="SMART" id="SM00343">
    <property type="entry name" value="ZnF_C2HC"/>
    <property type="match status" value="2"/>
</dbReference>
<dbReference type="Gene3D" id="4.10.60.10">
    <property type="entry name" value="Zinc finger, CCHC-type"/>
    <property type="match status" value="1"/>
</dbReference>
<sequence>FFKENQFEESMEIAVTEEPPAVPTKESENDKNNTKEDNDRDNNTNEDNNRDTAGPIRRKKGYCYKCGLRGHHAKDCTSRVVCWTCGERGHIQTKCPRKEKKNGRGVVFHCTSCTFKVNN</sequence>
<protein>
    <submittedName>
        <fullName evidence="2">Serine arginine-rich splicing factor RS2Z33-like isoform X1</fullName>
    </submittedName>
</protein>
<dbReference type="Pfam" id="PF00098">
    <property type="entry name" value="zf-CCHC"/>
    <property type="match status" value="2"/>
</dbReference>